<dbReference type="SUPFAM" id="SSF57850">
    <property type="entry name" value="RING/U-box"/>
    <property type="match status" value="1"/>
</dbReference>
<evidence type="ECO:0000313" key="19">
    <source>
        <dbReference type="EMBL" id="KAI3403926.2"/>
    </source>
</evidence>
<evidence type="ECO:0000256" key="5">
    <source>
        <dbReference type="ARBA" id="ARBA00022763"/>
    </source>
</evidence>
<comment type="similarity">
    <text evidence="2">Belongs to the SNF2/RAD54 helicase family.</text>
</comment>
<dbReference type="GO" id="GO:0005524">
    <property type="term" value="F:ATP binding"/>
    <property type="evidence" value="ECO:0007669"/>
    <property type="project" value="UniProtKB-KW"/>
</dbReference>
<dbReference type="GO" id="GO:0016787">
    <property type="term" value="F:hydrolase activity"/>
    <property type="evidence" value="ECO:0007669"/>
    <property type="project" value="UniProtKB-KW"/>
</dbReference>
<dbReference type="FunFam" id="3.40.50.300:FF:001864">
    <property type="entry name" value="DNA repair protein RAD16"/>
    <property type="match status" value="1"/>
</dbReference>
<dbReference type="GO" id="GO:0006289">
    <property type="term" value="P:nucleotide-excision repair"/>
    <property type="evidence" value="ECO:0007669"/>
    <property type="project" value="TreeGrafter"/>
</dbReference>
<dbReference type="SMART" id="SM00184">
    <property type="entry name" value="RING"/>
    <property type="match status" value="1"/>
</dbReference>
<dbReference type="AlphaFoldDB" id="A0AAI9WX44"/>
<protein>
    <submittedName>
        <fullName evidence="19">RAD16</fullName>
    </submittedName>
</protein>
<dbReference type="SUPFAM" id="SSF52540">
    <property type="entry name" value="P-loop containing nucleoside triphosphate hydrolases"/>
    <property type="match status" value="2"/>
</dbReference>
<dbReference type="InterPro" id="IPR001650">
    <property type="entry name" value="Helicase_C-like"/>
</dbReference>
<feature type="region of interest" description="Disordered" evidence="15">
    <location>
        <begin position="1"/>
        <end position="237"/>
    </location>
</feature>
<dbReference type="SMART" id="SM00490">
    <property type="entry name" value="HELICc"/>
    <property type="match status" value="1"/>
</dbReference>
<organism evidence="19 20">
    <name type="scientific">Candida oxycetoniae</name>
    <dbReference type="NCBI Taxonomy" id="497107"/>
    <lineage>
        <taxon>Eukaryota</taxon>
        <taxon>Fungi</taxon>
        <taxon>Dikarya</taxon>
        <taxon>Ascomycota</taxon>
        <taxon>Saccharomycotina</taxon>
        <taxon>Pichiomycetes</taxon>
        <taxon>Debaryomycetaceae</taxon>
        <taxon>Candida/Lodderomyces clade</taxon>
        <taxon>Candida</taxon>
    </lineage>
</organism>
<evidence type="ECO:0000313" key="20">
    <source>
        <dbReference type="Proteomes" id="UP001202479"/>
    </source>
</evidence>
<evidence type="ECO:0000256" key="2">
    <source>
        <dbReference type="ARBA" id="ARBA00007025"/>
    </source>
</evidence>
<dbReference type="PROSITE" id="PS00518">
    <property type="entry name" value="ZF_RING_1"/>
    <property type="match status" value="1"/>
</dbReference>
<dbReference type="Gene3D" id="3.30.40.10">
    <property type="entry name" value="Zinc/RING finger domain, C3HC4 (zinc finger)"/>
    <property type="match status" value="1"/>
</dbReference>
<comment type="subcellular location">
    <subcellularLocation>
        <location evidence="1">Nucleus</location>
    </subcellularLocation>
</comment>
<dbReference type="FunFam" id="3.30.40.10:FF:000753">
    <property type="entry name" value="DNA repair protein RAD16"/>
    <property type="match status" value="1"/>
</dbReference>
<proteinExistence type="inferred from homology"/>
<dbReference type="CDD" id="cd18793">
    <property type="entry name" value="SF2_C_SNF"/>
    <property type="match status" value="1"/>
</dbReference>
<feature type="compositionally biased region" description="Acidic residues" evidence="15">
    <location>
        <begin position="50"/>
        <end position="65"/>
    </location>
</feature>
<feature type="compositionally biased region" description="Polar residues" evidence="15">
    <location>
        <begin position="94"/>
        <end position="105"/>
    </location>
</feature>
<dbReference type="InterPro" id="IPR049730">
    <property type="entry name" value="SNF2/RAD54-like_C"/>
</dbReference>
<evidence type="ECO:0000256" key="12">
    <source>
        <dbReference type="ARBA" id="ARBA00023204"/>
    </source>
</evidence>
<reference evidence="19" key="1">
    <citation type="journal article" date="2022" name="DNA Res.">
        <title>Genome analysis of five recently described species of the CUG-Ser clade uncovers Candida theae as a new hybrid lineage with pathogenic potential in the Candida parapsilosis species complex.</title>
        <authorList>
            <person name="Mixao V."/>
            <person name="Del Olmo V."/>
            <person name="Hegedusova E."/>
            <person name="Saus E."/>
            <person name="Pryszcz L."/>
            <person name="Cillingova A."/>
            <person name="Nosek J."/>
            <person name="Gabaldon T."/>
        </authorList>
    </citation>
    <scope>NUCLEOTIDE SEQUENCE</scope>
    <source>
        <strain evidence="19">CBS 10844</strain>
    </source>
</reference>
<dbReference type="SMART" id="SM00487">
    <property type="entry name" value="DEXDc"/>
    <property type="match status" value="1"/>
</dbReference>
<keyword evidence="6 14" id="KW-0863">Zinc-finger</keyword>
<keyword evidence="7" id="KW-0378">Hydrolase</keyword>
<dbReference type="PANTHER" id="PTHR45626:SF12">
    <property type="entry name" value="DNA REPAIR PROTEIN RAD16"/>
    <property type="match status" value="1"/>
</dbReference>
<comment type="caution">
    <text evidence="19">The sequence shown here is derived from an EMBL/GenBank/DDBJ whole genome shotgun (WGS) entry which is preliminary data.</text>
</comment>
<dbReference type="RefSeq" id="XP_049179673.1">
    <property type="nucleotide sequence ID" value="XM_049324680.1"/>
</dbReference>
<dbReference type="GO" id="GO:0003677">
    <property type="term" value="F:DNA binding"/>
    <property type="evidence" value="ECO:0007669"/>
    <property type="project" value="UniProtKB-KW"/>
</dbReference>
<dbReference type="InterPro" id="IPR001841">
    <property type="entry name" value="Znf_RING"/>
</dbReference>
<evidence type="ECO:0000256" key="6">
    <source>
        <dbReference type="ARBA" id="ARBA00022771"/>
    </source>
</evidence>
<evidence type="ECO:0000256" key="13">
    <source>
        <dbReference type="ARBA" id="ARBA00023242"/>
    </source>
</evidence>
<keyword evidence="4" id="KW-0547">Nucleotide-binding</keyword>
<evidence type="ECO:0000256" key="8">
    <source>
        <dbReference type="ARBA" id="ARBA00022806"/>
    </source>
</evidence>
<dbReference type="InterPro" id="IPR018957">
    <property type="entry name" value="Znf_C3HC4_RING-type"/>
</dbReference>
<evidence type="ECO:0000256" key="9">
    <source>
        <dbReference type="ARBA" id="ARBA00022833"/>
    </source>
</evidence>
<evidence type="ECO:0000256" key="10">
    <source>
        <dbReference type="ARBA" id="ARBA00022840"/>
    </source>
</evidence>
<evidence type="ECO:0000256" key="15">
    <source>
        <dbReference type="SAM" id="MobiDB-lite"/>
    </source>
</evidence>
<dbReference type="Gene3D" id="3.40.50.10810">
    <property type="entry name" value="Tandem AAA-ATPase domain"/>
    <property type="match status" value="1"/>
</dbReference>
<dbReference type="GeneID" id="73380971"/>
<sequence>MSESESESALTDVGGGFVAGDTNYKRRKMANTRNNPRRASARNTCYAEPGDLDIDDEESTVEIDSDTFANVQVPPKRAKTTRAKTTRAKTTRANGTKQQQNSWQIKSDPSSSDDDDDDEDDDDKDEEFTMNLDDLKQSDTSENDSDIQLMSYNKVDRDGSSHDLAVTISSSSSDNDDDDENMPLARRKVSTPTGSSSTETTSVRQKTTPQRKRHTQDKKNTKKKKEEKKKKKKMTHFERTTNNLYTHHPDLVDVFTNLEKCEKIKPERAEHPVGMTIRMLPFQLEGLNWLLKQEDGRFQGGILADEMGMGKTIQTIGLFMHDTEKKPNLVVGPTVALMQWKNEIEKHTDGKLKVLLFHGNSRVNKVEELVKYDVILTSYSVLESSFRKQQYGFKRKGATVKEKSALHATQFYRVVLDEAHNIKDRTSNTARAANHLNTQKRWCLTGTPLQNRIGEIYSLIRYMKLYPFHMYFCTKCDCKSNDWKFSNGRSCDLCGHTGMLHTNFFNHFMLKNILKFGLEGDGMQSFGNLRLLLQNIMLRRTKLERADDLGLPPRIVEIRNDRFNEEEKDLYTSLYSDSKRKFNDYVADGVVLNNYANIFTLITRMRQLADHPDLVLKRYGTNQIAKQIEGVIMCQLCDDEAEEPIESKCHHRFCRMCIQEYVESFDDAHNRLTCPVCHIGLAIDLEQPAIEVDEELFTKASIVNRIKQGSHGGEWRSSTKIEALVEELYKLRSNKHTIKSIVFSQFTSMLDLIEWRLKRAGFQTAKLSGSMSPQQRDNTIKYFMDNTEVEVFLVSLKAGGVALNLCEASQVFLMDPWWNPSVEWQSMDRVHRIGQKRPIRITRFCIEDSIESKIIELQDKKANMINATINHDQAAISKLTPDDLQFLFMN</sequence>
<dbReference type="CDD" id="cd16567">
    <property type="entry name" value="RING-HC_RAD16-like"/>
    <property type="match status" value="1"/>
</dbReference>
<feature type="compositionally biased region" description="Low complexity" evidence="15">
    <location>
        <begin position="190"/>
        <end position="202"/>
    </location>
</feature>
<dbReference type="InterPro" id="IPR050628">
    <property type="entry name" value="SNF2_RAD54_helicase_TF"/>
</dbReference>
<feature type="domain" description="Helicase C-terminal" evidence="18">
    <location>
        <begin position="723"/>
        <end position="873"/>
    </location>
</feature>
<dbReference type="Gene3D" id="3.40.50.300">
    <property type="entry name" value="P-loop containing nucleotide triphosphate hydrolases"/>
    <property type="match status" value="1"/>
</dbReference>
<keyword evidence="5" id="KW-0227">DNA damage</keyword>
<dbReference type="GO" id="GO:0004386">
    <property type="term" value="F:helicase activity"/>
    <property type="evidence" value="ECO:0007669"/>
    <property type="project" value="UniProtKB-KW"/>
</dbReference>
<keyword evidence="12" id="KW-0234">DNA repair</keyword>
<evidence type="ECO:0000259" key="18">
    <source>
        <dbReference type="PROSITE" id="PS51194"/>
    </source>
</evidence>
<dbReference type="InterPro" id="IPR013083">
    <property type="entry name" value="Znf_RING/FYVE/PHD"/>
</dbReference>
<evidence type="ECO:0000256" key="7">
    <source>
        <dbReference type="ARBA" id="ARBA00022801"/>
    </source>
</evidence>
<dbReference type="PROSITE" id="PS51194">
    <property type="entry name" value="HELICASE_CTER"/>
    <property type="match status" value="1"/>
</dbReference>
<dbReference type="Pfam" id="PF00097">
    <property type="entry name" value="zf-C3HC4"/>
    <property type="match status" value="1"/>
</dbReference>
<evidence type="ECO:0000259" key="16">
    <source>
        <dbReference type="PROSITE" id="PS50089"/>
    </source>
</evidence>
<feature type="compositionally biased region" description="Basic residues" evidence="15">
    <location>
        <begin position="209"/>
        <end position="234"/>
    </location>
</feature>
<dbReference type="InterPro" id="IPR000330">
    <property type="entry name" value="SNF2_N"/>
</dbReference>
<dbReference type="PANTHER" id="PTHR45626">
    <property type="entry name" value="TRANSCRIPTION TERMINATION FACTOR 2-RELATED"/>
    <property type="match status" value="1"/>
</dbReference>
<name>A0AAI9WX44_9ASCO</name>
<dbReference type="Proteomes" id="UP001202479">
    <property type="component" value="Unassembled WGS sequence"/>
</dbReference>
<dbReference type="Pfam" id="PF00271">
    <property type="entry name" value="Helicase_C"/>
    <property type="match status" value="1"/>
</dbReference>
<feature type="domain" description="RING-type" evidence="16">
    <location>
        <begin position="634"/>
        <end position="678"/>
    </location>
</feature>
<evidence type="ECO:0000259" key="17">
    <source>
        <dbReference type="PROSITE" id="PS51192"/>
    </source>
</evidence>
<dbReference type="EMBL" id="JAHUZD010000118">
    <property type="protein sequence ID" value="KAI3403926.2"/>
    <property type="molecule type" value="Genomic_DNA"/>
</dbReference>
<evidence type="ECO:0000256" key="3">
    <source>
        <dbReference type="ARBA" id="ARBA00022723"/>
    </source>
</evidence>
<feature type="compositionally biased region" description="Basic residues" evidence="15">
    <location>
        <begin position="76"/>
        <end position="90"/>
    </location>
</feature>
<dbReference type="PROSITE" id="PS50089">
    <property type="entry name" value="ZF_RING_2"/>
    <property type="match status" value="1"/>
</dbReference>
<keyword evidence="11" id="KW-0238">DNA-binding</keyword>
<dbReference type="InterPro" id="IPR014001">
    <property type="entry name" value="Helicase_ATP-bd"/>
</dbReference>
<dbReference type="InterPro" id="IPR027417">
    <property type="entry name" value="P-loop_NTPase"/>
</dbReference>
<gene>
    <name evidence="19" type="ORF">KGF56_003356</name>
</gene>
<evidence type="ECO:0000256" key="11">
    <source>
        <dbReference type="ARBA" id="ARBA00023125"/>
    </source>
</evidence>
<dbReference type="InterPro" id="IPR017907">
    <property type="entry name" value="Znf_RING_CS"/>
</dbReference>
<feature type="domain" description="Helicase ATP-binding" evidence="17">
    <location>
        <begin position="292"/>
        <end position="466"/>
    </location>
</feature>
<dbReference type="PROSITE" id="PS51192">
    <property type="entry name" value="HELICASE_ATP_BIND_1"/>
    <property type="match status" value="1"/>
</dbReference>
<keyword evidence="10" id="KW-0067">ATP-binding</keyword>
<dbReference type="InterPro" id="IPR038718">
    <property type="entry name" value="SNF2-like_sf"/>
</dbReference>
<accession>A0AAI9WX44</accession>
<keyword evidence="13" id="KW-0539">Nucleus</keyword>
<dbReference type="GO" id="GO:0008094">
    <property type="term" value="F:ATP-dependent activity, acting on DNA"/>
    <property type="evidence" value="ECO:0007669"/>
    <property type="project" value="TreeGrafter"/>
</dbReference>
<dbReference type="Pfam" id="PF00176">
    <property type="entry name" value="SNF2-rel_dom"/>
    <property type="match status" value="1"/>
</dbReference>
<keyword evidence="20" id="KW-1185">Reference proteome</keyword>
<feature type="compositionally biased region" description="Basic residues" evidence="15">
    <location>
        <begin position="25"/>
        <end position="40"/>
    </location>
</feature>
<keyword evidence="3" id="KW-0479">Metal-binding</keyword>
<keyword evidence="9" id="KW-0862">Zinc</keyword>
<dbReference type="CDD" id="cd18008">
    <property type="entry name" value="DEXDc_SHPRH-like"/>
    <property type="match status" value="1"/>
</dbReference>
<dbReference type="GO" id="GO:0008270">
    <property type="term" value="F:zinc ion binding"/>
    <property type="evidence" value="ECO:0007669"/>
    <property type="project" value="UniProtKB-KW"/>
</dbReference>
<dbReference type="GO" id="GO:0000109">
    <property type="term" value="C:nucleotide-excision repair complex"/>
    <property type="evidence" value="ECO:0007669"/>
    <property type="project" value="UniProtKB-ARBA"/>
</dbReference>
<evidence type="ECO:0000256" key="1">
    <source>
        <dbReference type="ARBA" id="ARBA00004123"/>
    </source>
</evidence>
<keyword evidence="8" id="KW-0347">Helicase</keyword>
<evidence type="ECO:0000256" key="14">
    <source>
        <dbReference type="PROSITE-ProRule" id="PRU00175"/>
    </source>
</evidence>
<evidence type="ECO:0000256" key="4">
    <source>
        <dbReference type="ARBA" id="ARBA00022741"/>
    </source>
</evidence>
<feature type="compositionally biased region" description="Acidic residues" evidence="15">
    <location>
        <begin position="111"/>
        <end position="128"/>
    </location>
</feature>